<dbReference type="Proteomes" id="UP001153737">
    <property type="component" value="Chromosome 10"/>
</dbReference>
<feature type="transmembrane region" description="Helical" evidence="10">
    <location>
        <begin position="196"/>
        <end position="220"/>
    </location>
</feature>
<dbReference type="EMBL" id="OU896716">
    <property type="protein sequence ID" value="CAH1117470.1"/>
    <property type="molecule type" value="Genomic_DNA"/>
</dbReference>
<evidence type="ECO:0000313" key="11">
    <source>
        <dbReference type="EMBL" id="CAH1117470.1"/>
    </source>
</evidence>
<keyword evidence="8" id="KW-0675">Receptor</keyword>
<evidence type="ECO:0000256" key="6">
    <source>
        <dbReference type="ARBA" id="ARBA00022989"/>
    </source>
</evidence>
<feature type="transmembrane region" description="Helical" evidence="10">
    <location>
        <begin position="12"/>
        <end position="29"/>
    </location>
</feature>
<comment type="subcellular location">
    <subcellularLocation>
        <location evidence="1">Cell membrane</location>
        <topology evidence="1">Multi-pass membrane protein</topology>
    </subcellularLocation>
</comment>
<keyword evidence="6 10" id="KW-1133">Transmembrane helix</keyword>
<dbReference type="OrthoDB" id="5351233at2759"/>
<keyword evidence="7 10" id="KW-0472">Membrane</keyword>
<evidence type="ECO:0000256" key="3">
    <source>
        <dbReference type="ARBA" id="ARBA00022606"/>
    </source>
</evidence>
<reference evidence="11" key="1">
    <citation type="submission" date="2022-01" db="EMBL/GenBank/DDBJ databases">
        <authorList>
            <person name="King R."/>
        </authorList>
    </citation>
    <scope>NUCLEOTIDE SEQUENCE</scope>
</reference>
<dbReference type="GO" id="GO:0007165">
    <property type="term" value="P:signal transduction"/>
    <property type="evidence" value="ECO:0007669"/>
    <property type="project" value="UniProtKB-KW"/>
</dbReference>
<reference evidence="11" key="2">
    <citation type="submission" date="2022-10" db="EMBL/GenBank/DDBJ databases">
        <authorList>
            <consortium name="ENA_rothamsted_submissions"/>
            <consortium name="culmorum"/>
            <person name="King R."/>
        </authorList>
    </citation>
    <scope>NUCLEOTIDE SEQUENCE</scope>
</reference>
<dbReference type="GO" id="GO:0004984">
    <property type="term" value="F:olfactory receptor activity"/>
    <property type="evidence" value="ECO:0007669"/>
    <property type="project" value="InterPro"/>
</dbReference>
<dbReference type="PANTHER" id="PTHR21137">
    <property type="entry name" value="ODORANT RECEPTOR"/>
    <property type="match status" value="1"/>
</dbReference>
<evidence type="ECO:0000313" key="12">
    <source>
        <dbReference type="Proteomes" id="UP001153737"/>
    </source>
</evidence>
<keyword evidence="12" id="KW-1185">Reference proteome</keyword>
<evidence type="ECO:0008006" key="13">
    <source>
        <dbReference type="Google" id="ProtNLM"/>
    </source>
</evidence>
<accession>A0A9P0DGT4</accession>
<dbReference type="AlphaFoldDB" id="A0A9P0DGT4"/>
<keyword evidence="3" id="KW-0716">Sensory transduction</keyword>
<keyword evidence="4 10" id="KW-0812">Transmembrane</keyword>
<sequence>GNLEGNISEDLTVISTGFTLTVVVTKFRYHQKRWSRFFQIITDFREFGKPTTFDEITAKTNFYCTIYMIYCISGVMFYGAVSRFESTCYEISPNSPYRDFCGTFTPIWLPMETLPISLKVVLSLIQYMLATHVTTGTAISCAVTYTSTEYLISHKKYLKEKLLRVYKDDGFSKFDKLKFCVDYHNHILGISRELDYLTNVTSGSMSLLCSIGFGCISNAVLKGKPFSGVVYLIGFVVALFLLCYSGQRLLEESLTVGDVAYETEWYTGTSKMAKLMQVIIARSQTPVTLAASPCGIYSIPLFVMILKASYSYMTLLSQST</sequence>
<evidence type="ECO:0000256" key="10">
    <source>
        <dbReference type="SAM" id="Phobius"/>
    </source>
</evidence>
<evidence type="ECO:0000256" key="8">
    <source>
        <dbReference type="ARBA" id="ARBA00023170"/>
    </source>
</evidence>
<dbReference type="GO" id="GO:0005549">
    <property type="term" value="F:odorant binding"/>
    <property type="evidence" value="ECO:0007669"/>
    <property type="project" value="InterPro"/>
</dbReference>
<dbReference type="PANTHER" id="PTHR21137:SF35">
    <property type="entry name" value="ODORANT RECEPTOR 19A-RELATED"/>
    <property type="match status" value="1"/>
</dbReference>
<evidence type="ECO:0000256" key="2">
    <source>
        <dbReference type="ARBA" id="ARBA00022475"/>
    </source>
</evidence>
<keyword evidence="2" id="KW-1003">Cell membrane</keyword>
<evidence type="ECO:0000256" key="9">
    <source>
        <dbReference type="ARBA" id="ARBA00023224"/>
    </source>
</evidence>
<protein>
    <recommendedName>
        <fullName evidence="13">Odorant receptor</fullName>
    </recommendedName>
</protein>
<dbReference type="GO" id="GO:0005886">
    <property type="term" value="C:plasma membrane"/>
    <property type="evidence" value="ECO:0007669"/>
    <property type="project" value="UniProtKB-SubCell"/>
</dbReference>
<evidence type="ECO:0000256" key="4">
    <source>
        <dbReference type="ARBA" id="ARBA00022692"/>
    </source>
</evidence>
<keyword evidence="9" id="KW-0807">Transducer</keyword>
<name>A0A9P0DGT4_PHACE</name>
<gene>
    <name evidence="11" type="ORF">PHAECO_LOCUS1660</name>
</gene>
<evidence type="ECO:0000256" key="5">
    <source>
        <dbReference type="ARBA" id="ARBA00022725"/>
    </source>
</evidence>
<evidence type="ECO:0000256" key="1">
    <source>
        <dbReference type="ARBA" id="ARBA00004651"/>
    </source>
</evidence>
<feature type="transmembrane region" description="Helical" evidence="10">
    <location>
        <begin position="226"/>
        <end position="244"/>
    </location>
</feature>
<dbReference type="Pfam" id="PF02949">
    <property type="entry name" value="7tm_6"/>
    <property type="match status" value="1"/>
</dbReference>
<organism evidence="11 12">
    <name type="scientific">Phaedon cochleariae</name>
    <name type="common">Mustard beetle</name>
    <dbReference type="NCBI Taxonomy" id="80249"/>
    <lineage>
        <taxon>Eukaryota</taxon>
        <taxon>Metazoa</taxon>
        <taxon>Ecdysozoa</taxon>
        <taxon>Arthropoda</taxon>
        <taxon>Hexapoda</taxon>
        <taxon>Insecta</taxon>
        <taxon>Pterygota</taxon>
        <taxon>Neoptera</taxon>
        <taxon>Endopterygota</taxon>
        <taxon>Coleoptera</taxon>
        <taxon>Polyphaga</taxon>
        <taxon>Cucujiformia</taxon>
        <taxon>Chrysomeloidea</taxon>
        <taxon>Chrysomelidae</taxon>
        <taxon>Chrysomelinae</taxon>
        <taxon>Chrysomelini</taxon>
        <taxon>Phaedon</taxon>
    </lineage>
</organism>
<feature type="non-terminal residue" evidence="11">
    <location>
        <position position="1"/>
    </location>
</feature>
<evidence type="ECO:0000256" key="7">
    <source>
        <dbReference type="ARBA" id="ARBA00023136"/>
    </source>
</evidence>
<keyword evidence="5" id="KW-0552">Olfaction</keyword>
<proteinExistence type="predicted"/>
<dbReference type="InterPro" id="IPR004117">
    <property type="entry name" value="7tm6_olfct_rcpt"/>
</dbReference>